<dbReference type="InParanoid" id="A0A5C3P1U4"/>
<name>A0A5C3P1U4_9APHY</name>
<evidence type="ECO:0000313" key="1">
    <source>
        <dbReference type="EMBL" id="TFK82280.1"/>
    </source>
</evidence>
<keyword evidence="2" id="KW-1185">Reference proteome</keyword>
<accession>A0A5C3P1U4</accession>
<protein>
    <submittedName>
        <fullName evidence="1">Uncharacterized protein</fullName>
    </submittedName>
</protein>
<reference evidence="1 2" key="1">
    <citation type="journal article" date="2019" name="Nat. Ecol. Evol.">
        <title>Megaphylogeny resolves global patterns of mushroom evolution.</title>
        <authorList>
            <person name="Varga T."/>
            <person name="Krizsan K."/>
            <person name="Foldi C."/>
            <person name="Dima B."/>
            <person name="Sanchez-Garcia M."/>
            <person name="Sanchez-Ramirez S."/>
            <person name="Szollosi G.J."/>
            <person name="Szarkandi J.G."/>
            <person name="Papp V."/>
            <person name="Albert L."/>
            <person name="Andreopoulos W."/>
            <person name="Angelini C."/>
            <person name="Antonin V."/>
            <person name="Barry K.W."/>
            <person name="Bougher N.L."/>
            <person name="Buchanan P."/>
            <person name="Buyck B."/>
            <person name="Bense V."/>
            <person name="Catcheside P."/>
            <person name="Chovatia M."/>
            <person name="Cooper J."/>
            <person name="Damon W."/>
            <person name="Desjardin D."/>
            <person name="Finy P."/>
            <person name="Geml J."/>
            <person name="Haridas S."/>
            <person name="Hughes K."/>
            <person name="Justo A."/>
            <person name="Karasinski D."/>
            <person name="Kautmanova I."/>
            <person name="Kiss B."/>
            <person name="Kocsube S."/>
            <person name="Kotiranta H."/>
            <person name="LaButti K.M."/>
            <person name="Lechner B.E."/>
            <person name="Liimatainen K."/>
            <person name="Lipzen A."/>
            <person name="Lukacs Z."/>
            <person name="Mihaltcheva S."/>
            <person name="Morgado L.N."/>
            <person name="Niskanen T."/>
            <person name="Noordeloos M.E."/>
            <person name="Ohm R.A."/>
            <person name="Ortiz-Santana B."/>
            <person name="Ovrebo C."/>
            <person name="Racz N."/>
            <person name="Riley R."/>
            <person name="Savchenko A."/>
            <person name="Shiryaev A."/>
            <person name="Soop K."/>
            <person name="Spirin V."/>
            <person name="Szebenyi C."/>
            <person name="Tomsovsky M."/>
            <person name="Tulloss R.E."/>
            <person name="Uehling J."/>
            <person name="Grigoriev I.V."/>
            <person name="Vagvolgyi C."/>
            <person name="Papp T."/>
            <person name="Martin F.M."/>
            <person name="Miettinen O."/>
            <person name="Hibbett D.S."/>
            <person name="Nagy L.G."/>
        </authorList>
    </citation>
    <scope>NUCLEOTIDE SEQUENCE [LARGE SCALE GENOMIC DNA]</scope>
    <source>
        <strain evidence="1 2">HHB13444</strain>
    </source>
</reference>
<dbReference type="EMBL" id="ML211502">
    <property type="protein sequence ID" value="TFK82280.1"/>
    <property type="molecule type" value="Genomic_DNA"/>
</dbReference>
<gene>
    <name evidence="1" type="ORF">K466DRAFT_568524</name>
</gene>
<proteinExistence type="predicted"/>
<dbReference type="Proteomes" id="UP000308197">
    <property type="component" value="Unassembled WGS sequence"/>
</dbReference>
<sequence length="852" mass="92479">MSYSNIPPSRMHLYAARRHTPIATVPGSRRVLSAGAFTWTDEEVEELRAWRAHRRSHEAAVVVSRPPDPGSQEEPEYLNEVLSTAQESGVNYWIPVEDAHLARTDLNAWGEPIGTNWGTPTGSPSGACPELDRLSGMGIVRKDGVGRTSPLALMPAFCVRFSGYSIAHSEHQEQWEYADELNVDWPSGPLDASSWPSLPEPWHLSSYRLPVRTRVAYAELCRIFTFFGSAHPEEDAEWLQARWDGIMEAVRQHTSAPDYTPENALQNVLDFCRSHLPHAMFSPALNSAISMDTPSSNGTRSSLQKPVVFYVIASTGEARFVGGVWSSTYPVPPPGKSALSVELLPPCKDHPGAAHVARESVIEALWPLLPQAWATSSRRSQSQPVTYQCMFPRPGCSEPGRLSEMHFAGDTVSISNDVAMVVGSATGTSLVSIREPTQEMRQGEVVMTFTAAQGPVDTVLLQEHVAPTTEVSSAPRSPVDPAVIARARSHEAAEIVAAQDASPEHLMVADVPSAHPGERRSDSYGGINGADLAASPRAVAPFGREGTSAPLVMIHGDMLTSGSPIGSVKPGDVTVIIGGRPPTAGTRIVAGRLASPVAGAASPPAGTPGFISTASSTDGEMNDEDTLAFDEEEGTITGVPARTGRRRRRSAVPTVVDSDVAAYLEHRFPGRLRMSREIRARSKLQTGAGYKNNILIRLIVSTFIDLALGTQNSDVKSRQCDFGGQWVTVSTDDVVLVFGMALTTFSTTRSHVEMCYRVRQWMIDNRRHWDEGDEDGDDQRLFEMLEAYCTAGVLPPITAPQAVTLTRAQRDALLCGGRTLYTLAVGFMNRMKTKEGVRTNLLPMPVVYEPES</sequence>
<dbReference type="AlphaFoldDB" id="A0A5C3P1U4"/>
<evidence type="ECO:0000313" key="2">
    <source>
        <dbReference type="Proteomes" id="UP000308197"/>
    </source>
</evidence>
<organism evidence="1 2">
    <name type="scientific">Polyporus arcularius HHB13444</name>
    <dbReference type="NCBI Taxonomy" id="1314778"/>
    <lineage>
        <taxon>Eukaryota</taxon>
        <taxon>Fungi</taxon>
        <taxon>Dikarya</taxon>
        <taxon>Basidiomycota</taxon>
        <taxon>Agaricomycotina</taxon>
        <taxon>Agaricomycetes</taxon>
        <taxon>Polyporales</taxon>
        <taxon>Polyporaceae</taxon>
        <taxon>Polyporus</taxon>
    </lineage>
</organism>